<feature type="transmembrane region" description="Helical" evidence="1">
    <location>
        <begin position="30"/>
        <end position="49"/>
    </location>
</feature>
<keyword evidence="1" id="KW-0472">Membrane</keyword>
<dbReference type="OrthoDB" id="2134424at2"/>
<dbReference type="InterPro" id="IPR009574">
    <property type="entry name" value="DUF1189"/>
</dbReference>
<dbReference type="EMBL" id="VYWO01000001">
    <property type="protein sequence ID" value="KAA9302127.1"/>
    <property type="molecule type" value="Genomic_DNA"/>
</dbReference>
<reference evidence="2 3" key="1">
    <citation type="submission" date="2019-09" db="EMBL/GenBank/DDBJ databases">
        <title>Draft genome sequence assemblies of isolates from the urinary tract.</title>
        <authorList>
            <person name="Mores C.R."/>
            <person name="Putonti C."/>
            <person name="Wolfe A.J."/>
        </authorList>
    </citation>
    <scope>NUCLEOTIDE SEQUENCE [LARGE SCALE GENOMIC DNA]</scope>
    <source>
        <strain evidence="2 3">UMB623</strain>
    </source>
</reference>
<proteinExistence type="predicted"/>
<comment type="caution">
    <text evidence="2">The sequence shown here is derived from an EMBL/GenBank/DDBJ whole genome shotgun (WGS) entry which is preliminary data.</text>
</comment>
<dbReference type="Pfam" id="PF06691">
    <property type="entry name" value="DUF1189"/>
    <property type="match status" value="1"/>
</dbReference>
<dbReference type="Proteomes" id="UP000327148">
    <property type="component" value="Unassembled WGS sequence"/>
</dbReference>
<accession>A0A5N1GMD6</accession>
<name>A0A5N1GMD6_9LACT</name>
<sequence>MIATWKLFIYSIFKIERTLPALTMKLGKKIAYLALLSLVSTAALFANILPVMELIEDNGEQVAQSIPAFEMKDGQITQSESEGFVNKTDLITFAFDPNDKISAQEMQGIEQKPKLIIHAQKDHVTIGALNQDYQVAYQDLGSQGQALNQANSQALIRQLTQISGLTLVLLFASLYLSSFFYLAFLALVISLFAQILNLGTTLKLNFAHRFNLGLFSMTQPLVVFSLVNLLGIMIPFQSELIILLALLRFWIMTLRTHVVQLSEEEIKEKIKEIEKYFNDKNK</sequence>
<dbReference type="STRING" id="119206.AWM72_07470"/>
<keyword evidence="1" id="KW-1133">Transmembrane helix</keyword>
<organism evidence="2 3">
    <name type="scientific">Aerococcus sanguinicola</name>
    <dbReference type="NCBI Taxonomy" id="119206"/>
    <lineage>
        <taxon>Bacteria</taxon>
        <taxon>Bacillati</taxon>
        <taxon>Bacillota</taxon>
        <taxon>Bacilli</taxon>
        <taxon>Lactobacillales</taxon>
        <taxon>Aerococcaceae</taxon>
        <taxon>Aerococcus</taxon>
    </lineage>
</organism>
<evidence type="ECO:0000256" key="1">
    <source>
        <dbReference type="SAM" id="Phobius"/>
    </source>
</evidence>
<evidence type="ECO:0000313" key="2">
    <source>
        <dbReference type="EMBL" id="KAA9302127.1"/>
    </source>
</evidence>
<dbReference type="RefSeq" id="WP_070430258.1">
    <property type="nucleotide sequence ID" value="NZ_VYWO01000001.1"/>
</dbReference>
<evidence type="ECO:0000313" key="3">
    <source>
        <dbReference type="Proteomes" id="UP000327148"/>
    </source>
</evidence>
<dbReference type="AlphaFoldDB" id="A0A5N1GMD6"/>
<keyword evidence="1" id="KW-0812">Transmembrane</keyword>
<feature type="transmembrane region" description="Helical" evidence="1">
    <location>
        <begin position="167"/>
        <end position="196"/>
    </location>
</feature>
<protein>
    <submittedName>
        <fullName evidence="2">DUF1189 domain-containing protein</fullName>
    </submittedName>
</protein>
<gene>
    <name evidence="2" type="ORF">F6I03_02645</name>
</gene>
<feature type="transmembrane region" description="Helical" evidence="1">
    <location>
        <begin position="221"/>
        <end position="247"/>
    </location>
</feature>